<evidence type="ECO:0000313" key="5">
    <source>
        <dbReference type="Proteomes" id="UP001372338"/>
    </source>
</evidence>
<sequence>MVSKPANLYVHVSFLYIKIFTLVLLNFIHISNSCCKNSIATSLIPPYEILSSIQTLALDGYLSLKDNEDTAKDFGNIYHFPPLVVLYQELKVAARGHGHFIQGQSQAPGSLVINMESLQGGETMKVHSGEEFPYVDVSGGELWINILHDTLKPRL</sequence>
<dbReference type="GO" id="GO:0016491">
    <property type="term" value="F:oxidoreductase activity"/>
    <property type="evidence" value="ECO:0007669"/>
    <property type="project" value="UniProtKB-KW"/>
</dbReference>
<evidence type="ECO:0000256" key="1">
    <source>
        <dbReference type="ARBA" id="ARBA00005466"/>
    </source>
</evidence>
<dbReference type="PANTHER" id="PTHR13878">
    <property type="entry name" value="GULONOLACTONE OXIDASE"/>
    <property type="match status" value="1"/>
</dbReference>
<dbReference type="EMBL" id="JAYWIO010000002">
    <property type="protein sequence ID" value="KAK7281251.1"/>
    <property type="molecule type" value="Genomic_DNA"/>
</dbReference>
<comment type="caution">
    <text evidence="4">The sequence shown here is derived from an EMBL/GenBank/DDBJ whole genome shotgun (WGS) entry which is preliminary data.</text>
</comment>
<gene>
    <name evidence="4" type="ORF">RIF29_09056</name>
</gene>
<evidence type="ECO:0000256" key="3">
    <source>
        <dbReference type="SAM" id="Phobius"/>
    </source>
</evidence>
<proteinExistence type="inferred from homology"/>
<dbReference type="PANTHER" id="PTHR13878:SF120">
    <property type="entry name" value="CYTOKININ DEHYDROGENASE"/>
    <property type="match status" value="1"/>
</dbReference>
<evidence type="ECO:0000313" key="4">
    <source>
        <dbReference type="EMBL" id="KAK7281251.1"/>
    </source>
</evidence>
<accession>A0AAN9FU58</accession>
<dbReference type="Gene3D" id="3.30.465.10">
    <property type="match status" value="1"/>
</dbReference>
<dbReference type="InterPro" id="IPR050432">
    <property type="entry name" value="FAD-linked_Oxidoreductases_BP"/>
</dbReference>
<dbReference type="Proteomes" id="UP001372338">
    <property type="component" value="Unassembled WGS sequence"/>
</dbReference>
<reference evidence="4 5" key="1">
    <citation type="submission" date="2024-01" db="EMBL/GenBank/DDBJ databases">
        <title>The genomes of 5 underutilized Papilionoideae crops provide insights into root nodulation and disease resistanc.</title>
        <authorList>
            <person name="Yuan L."/>
        </authorList>
    </citation>
    <scope>NUCLEOTIDE SEQUENCE [LARGE SCALE GENOMIC DNA]</scope>
    <source>
        <strain evidence="4">ZHUSHIDOU_FW_LH</strain>
        <tissue evidence="4">Leaf</tissue>
    </source>
</reference>
<protein>
    <submittedName>
        <fullName evidence="4">Uncharacterized protein</fullName>
    </submittedName>
</protein>
<keyword evidence="5" id="KW-1185">Reference proteome</keyword>
<keyword evidence="3" id="KW-0472">Membrane</keyword>
<dbReference type="AlphaFoldDB" id="A0AAN9FU58"/>
<feature type="transmembrane region" description="Helical" evidence="3">
    <location>
        <begin position="6"/>
        <end position="28"/>
    </location>
</feature>
<keyword evidence="3" id="KW-1133">Transmembrane helix</keyword>
<dbReference type="InterPro" id="IPR016169">
    <property type="entry name" value="FAD-bd_PCMH_sub2"/>
</dbReference>
<dbReference type="InterPro" id="IPR016167">
    <property type="entry name" value="FAD-bd_PCMH_sub1"/>
</dbReference>
<comment type="similarity">
    <text evidence="1">Belongs to the oxygen-dependent FAD-linked oxidoreductase family.</text>
</comment>
<organism evidence="4 5">
    <name type="scientific">Crotalaria pallida</name>
    <name type="common">Smooth rattlebox</name>
    <name type="synonym">Crotalaria striata</name>
    <dbReference type="NCBI Taxonomy" id="3830"/>
    <lineage>
        <taxon>Eukaryota</taxon>
        <taxon>Viridiplantae</taxon>
        <taxon>Streptophyta</taxon>
        <taxon>Embryophyta</taxon>
        <taxon>Tracheophyta</taxon>
        <taxon>Spermatophyta</taxon>
        <taxon>Magnoliopsida</taxon>
        <taxon>eudicotyledons</taxon>
        <taxon>Gunneridae</taxon>
        <taxon>Pentapetalae</taxon>
        <taxon>rosids</taxon>
        <taxon>fabids</taxon>
        <taxon>Fabales</taxon>
        <taxon>Fabaceae</taxon>
        <taxon>Papilionoideae</taxon>
        <taxon>50 kb inversion clade</taxon>
        <taxon>genistoids sensu lato</taxon>
        <taxon>core genistoids</taxon>
        <taxon>Crotalarieae</taxon>
        <taxon>Crotalaria</taxon>
    </lineage>
</organism>
<keyword evidence="3" id="KW-0812">Transmembrane</keyword>
<dbReference type="Gene3D" id="3.30.43.10">
    <property type="entry name" value="Uridine Diphospho-n-acetylenolpyruvylglucosamine Reductase, domain 2"/>
    <property type="match status" value="2"/>
</dbReference>
<keyword evidence="2" id="KW-0560">Oxidoreductase</keyword>
<evidence type="ECO:0000256" key="2">
    <source>
        <dbReference type="ARBA" id="ARBA00023002"/>
    </source>
</evidence>
<name>A0AAN9FU58_CROPI</name>